<evidence type="ECO:0000313" key="2">
    <source>
        <dbReference type="Proteomes" id="UP000287651"/>
    </source>
</evidence>
<accession>A0A426YL07</accession>
<dbReference type="AlphaFoldDB" id="A0A426YL07"/>
<dbReference type="EMBL" id="AMZH03011712">
    <property type="protein sequence ID" value="RRT52350.1"/>
    <property type="molecule type" value="Genomic_DNA"/>
</dbReference>
<gene>
    <name evidence="1" type="ORF">B296_00050526</name>
</gene>
<evidence type="ECO:0000313" key="1">
    <source>
        <dbReference type="EMBL" id="RRT52350.1"/>
    </source>
</evidence>
<comment type="caution">
    <text evidence="1">The sequence shown here is derived from an EMBL/GenBank/DDBJ whole genome shotgun (WGS) entry which is preliminary data.</text>
</comment>
<organism evidence="1 2">
    <name type="scientific">Ensete ventricosum</name>
    <name type="common">Abyssinian banana</name>
    <name type="synonym">Musa ensete</name>
    <dbReference type="NCBI Taxonomy" id="4639"/>
    <lineage>
        <taxon>Eukaryota</taxon>
        <taxon>Viridiplantae</taxon>
        <taxon>Streptophyta</taxon>
        <taxon>Embryophyta</taxon>
        <taxon>Tracheophyta</taxon>
        <taxon>Spermatophyta</taxon>
        <taxon>Magnoliopsida</taxon>
        <taxon>Liliopsida</taxon>
        <taxon>Zingiberales</taxon>
        <taxon>Musaceae</taxon>
        <taxon>Ensete</taxon>
    </lineage>
</organism>
<protein>
    <submittedName>
        <fullName evidence="1">Uncharacterized protein</fullName>
    </submittedName>
</protein>
<sequence>MICITYGAHLQKELSIALGLDVLRGTCSYLGSVGRGSIMSNKGQTEAQEGLEGTTRMRWRYKAIATYVLELSLALPRMRRIRRAITAKVPELSRALSSMRQRHRVTWTWVPMPLSTL</sequence>
<reference evidence="1 2" key="1">
    <citation type="journal article" date="2014" name="Agronomy (Basel)">
        <title>A Draft Genome Sequence for Ensete ventricosum, the Drought-Tolerant Tree Against Hunger.</title>
        <authorList>
            <person name="Harrison J."/>
            <person name="Moore K.A."/>
            <person name="Paszkiewicz K."/>
            <person name="Jones T."/>
            <person name="Grant M."/>
            <person name="Ambacheew D."/>
            <person name="Muzemil S."/>
            <person name="Studholme D.J."/>
        </authorList>
    </citation>
    <scope>NUCLEOTIDE SEQUENCE [LARGE SCALE GENOMIC DNA]</scope>
</reference>
<name>A0A426YL07_ENSVE</name>
<proteinExistence type="predicted"/>
<dbReference type="Proteomes" id="UP000287651">
    <property type="component" value="Unassembled WGS sequence"/>
</dbReference>